<dbReference type="GO" id="GO:0061630">
    <property type="term" value="F:ubiquitin protein ligase activity"/>
    <property type="evidence" value="ECO:0007669"/>
    <property type="project" value="UniProtKB-EC"/>
</dbReference>
<comment type="pathway">
    <text evidence="2">Protein modification; protein ubiquitination.</text>
</comment>
<accession>A0A1X7AIQ6</accession>
<dbReference type="PROSITE" id="PS50089">
    <property type="entry name" value="ZF_RING_2"/>
    <property type="match status" value="1"/>
</dbReference>
<dbReference type="InterPro" id="IPR044066">
    <property type="entry name" value="TRIAD_supradom"/>
</dbReference>
<dbReference type="EC" id="2.3.2.31" evidence="3"/>
<feature type="domain" description="RING-type" evidence="11">
    <location>
        <begin position="184"/>
        <end position="231"/>
    </location>
</feature>
<evidence type="ECO:0000259" key="11">
    <source>
        <dbReference type="PROSITE" id="PS50089"/>
    </source>
</evidence>
<evidence type="ECO:0000256" key="10">
    <source>
        <dbReference type="SAM" id="MobiDB-lite"/>
    </source>
</evidence>
<evidence type="ECO:0000256" key="6">
    <source>
        <dbReference type="ARBA" id="ARBA00022737"/>
    </source>
</evidence>
<reference evidence="13 14" key="1">
    <citation type="submission" date="2017-03" db="EMBL/GenBank/DDBJ databases">
        <authorList>
            <person name="Afonso C.L."/>
            <person name="Miller P.J."/>
            <person name="Scott M.A."/>
            <person name="Spackman E."/>
            <person name="Goraichik I."/>
            <person name="Dimitrov K.M."/>
            <person name="Suarez D.L."/>
            <person name="Swayne D.E."/>
        </authorList>
    </citation>
    <scope>NUCLEOTIDE SEQUENCE [LARGE SCALE GENOMIC DNA]</scope>
    <source>
        <strain evidence="13">SB41UT1</strain>
    </source>
</reference>
<dbReference type="PANTHER" id="PTHR11685">
    <property type="entry name" value="RBR FAMILY RING FINGER AND IBR DOMAIN-CONTAINING"/>
    <property type="match status" value="1"/>
</dbReference>
<evidence type="ECO:0000256" key="3">
    <source>
        <dbReference type="ARBA" id="ARBA00012251"/>
    </source>
</evidence>
<dbReference type="PROSITE" id="PS51873">
    <property type="entry name" value="TRIAD"/>
    <property type="match status" value="1"/>
</dbReference>
<feature type="domain" description="RING-type" evidence="12">
    <location>
        <begin position="180"/>
        <end position="393"/>
    </location>
</feature>
<keyword evidence="14" id="KW-1185">Reference proteome</keyword>
<evidence type="ECO:0000256" key="8">
    <source>
        <dbReference type="ARBA" id="ARBA00022786"/>
    </source>
</evidence>
<evidence type="ECO:0000256" key="4">
    <source>
        <dbReference type="ARBA" id="ARBA00022679"/>
    </source>
</evidence>
<dbReference type="InterPro" id="IPR013083">
    <property type="entry name" value="Znf_RING/FYVE/PHD"/>
</dbReference>
<evidence type="ECO:0000256" key="7">
    <source>
        <dbReference type="ARBA" id="ARBA00022771"/>
    </source>
</evidence>
<dbReference type="OrthoDB" id="9762933at2"/>
<comment type="catalytic activity">
    <reaction evidence="1">
        <text>[E2 ubiquitin-conjugating enzyme]-S-ubiquitinyl-L-cysteine + [acceptor protein]-L-lysine = [E2 ubiquitin-conjugating enzyme]-L-cysteine + [acceptor protein]-N(6)-ubiquitinyl-L-lysine.</text>
        <dbReference type="EC" id="2.3.2.31"/>
    </reaction>
</comment>
<evidence type="ECO:0000256" key="1">
    <source>
        <dbReference type="ARBA" id="ARBA00001798"/>
    </source>
</evidence>
<dbReference type="SUPFAM" id="SSF57850">
    <property type="entry name" value="RING/U-box"/>
    <property type="match status" value="2"/>
</dbReference>
<protein>
    <recommendedName>
        <fullName evidence="3">RBR-type E3 ubiquitin transferase</fullName>
        <ecNumber evidence="3">2.3.2.31</ecNumber>
    </recommendedName>
</protein>
<evidence type="ECO:0000256" key="5">
    <source>
        <dbReference type="ARBA" id="ARBA00022723"/>
    </source>
</evidence>
<dbReference type="InterPro" id="IPR031127">
    <property type="entry name" value="E3_UB_ligase_RBR"/>
</dbReference>
<dbReference type="Pfam" id="PF22605">
    <property type="entry name" value="IBR_2"/>
    <property type="match status" value="1"/>
</dbReference>
<dbReference type="RefSeq" id="WP_087109206.1">
    <property type="nucleotide sequence ID" value="NZ_CBCSCN010000002.1"/>
</dbReference>
<gene>
    <name evidence="13" type="ORF">EHSB41UT_01899</name>
</gene>
<evidence type="ECO:0000313" key="14">
    <source>
        <dbReference type="Proteomes" id="UP000196573"/>
    </source>
</evidence>
<dbReference type="Gene3D" id="1.20.120.1750">
    <property type="match status" value="1"/>
</dbReference>
<proteinExistence type="predicted"/>
<evidence type="ECO:0000256" key="9">
    <source>
        <dbReference type="ARBA" id="ARBA00022833"/>
    </source>
</evidence>
<dbReference type="InterPro" id="IPR018957">
    <property type="entry name" value="Znf_C3HC4_RING-type"/>
</dbReference>
<sequence>MNTLKELWPYKFFSTKFASPKKDTNNQYSYTEVRQPQSSQMVTGVSRERSASLRRTVPSNYGTSQQHEYEHPEASPPAKQELSTHALSCRSCSQPIAEYLSLDHHCSQGGAICNACLRGYIKEQSRGASGRDIHCPACDSKLHSSSVVADDLQEEVSLHSRFRSLDISGNEDQNVDFGDSWGECEICFESLSTDDITLSQTLPCQKHTYCRECLKSHLKSCLEYNKERQCPDRECHTVFLDGDIDTITGSDVLRLRFYQKEMERALLHSEDLCQCPAPDCGKIWVRPVMEEAPVIIEVCPACFHNMVFVRQDGKQYGQIATEQTAEEYETYLYIKDREKAGLIKPCPRCKLPIEKKEGSCPHTVCPCDYEFCYVCMNDWGGFIEGYSTHTRCDMETGKTPLKKKDVQLPEFQPVNIP</sequence>
<name>A0A1X7AIQ6_9GAMM</name>
<dbReference type="EMBL" id="FWPT01000004">
    <property type="protein sequence ID" value="SMA45356.1"/>
    <property type="molecule type" value="Genomic_DNA"/>
</dbReference>
<keyword evidence="6" id="KW-0677">Repeat</keyword>
<dbReference type="InterPro" id="IPR001841">
    <property type="entry name" value="Znf_RING"/>
</dbReference>
<keyword evidence="5" id="KW-0479">Metal-binding</keyword>
<feature type="compositionally biased region" description="Polar residues" evidence="10">
    <location>
        <begin position="30"/>
        <end position="43"/>
    </location>
</feature>
<dbReference type="Pfam" id="PF00097">
    <property type="entry name" value="zf-C3HC4"/>
    <property type="match status" value="1"/>
</dbReference>
<dbReference type="GO" id="GO:0016567">
    <property type="term" value="P:protein ubiquitination"/>
    <property type="evidence" value="ECO:0007669"/>
    <property type="project" value="InterPro"/>
</dbReference>
<evidence type="ECO:0000259" key="12">
    <source>
        <dbReference type="PROSITE" id="PS51873"/>
    </source>
</evidence>
<evidence type="ECO:0000256" key="2">
    <source>
        <dbReference type="ARBA" id="ARBA00004906"/>
    </source>
</evidence>
<keyword evidence="9" id="KW-0862">Zinc</keyword>
<keyword evidence="8" id="KW-0833">Ubl conjugation pathway</keyword>
<dbReference type="Gene3D" id="3.30.40.10">
    <property type="entry name" value="Zinc/RING finger domain, C3HC4 (zinc finger)"/>
    <property type="match status" value="1"/>
</dbReference>
<dbReference type="GO" id="GO:0008270">
    <property type="term" value="F:zinc ion binding"/>
    <property type="evidence" value="ECO:0007669"/>
    <property type="project" value="UniProtKB-KW"/>
</dbReference>
<dbReference type="InterPro" id="IPR054694">
    <property type="entry name" value="Parkin-like_IBR"/>
</dbReference>
<organism evidence="13 14">
    <name type="scientific">Parendozoicomonas haliclonae</name>
    <dbReference type="NCBI Taxonomy" id="1960125"/>
    <lineage>
        <taxon>Bacteria</taxon>
        <taxon>Pseudomonadati</taxon>
        <taxon>Pseudomonadota</taxon>
        <taxon>Gammaproteobacteria</taxon>
        <taxon>Oceanospirillales</taxon>
        <taxon>Endozoicomonadaceae</taxon>
        <taxon>Parendozoicomonas</taxon>
    </lineage>
</organism>
<keyword evidence="4" id="KW-0808">Transferase</keyword>
<dbReference type="Proteomes" id="UP000196573">
    <property type="component" value="Unassembled WGS sequence"/>
</dbReference>
<feature type="region of interest" description="Disordered" evidence="10">
    <location>
        <begin position="30"/>
        <end position="80"/>
    </location>
</feature>
<feature type="compositionally biased region" description="Polar residues" evidence="10">
    <location>
        <begin position="57"/>
        <end position="66"/>
    </location>
</feature>
<evidence type="ECO:0000313" key="13">
    <source>
        <dbReference type="EMBL" id="SMA45356.1"/>
    </source>
</evidence>
<keyword evidence="7" id="KW-0863">Zinc-finger</keyword>
<dbReference type="AlphaFoldDB" id="A0A1X7AIQ6"/>